<feature type="chain" id="PRO_5003168746" evidence="5">
    <location>
        <begin position="22"/>
        <end position="617"/>
    </location>
</feature>
<dbReference type="InterPro" id="IPR002641">
    <property type="entry name" value="PNPLA_dom"/>
</dbReference>
<evidence type="ECO:0000313" key="8">
    <source>
        <dbReference type="Proteomes" id="UP000006866"/>
    </source>
</evidence>
<feature type="active site" description="Nucleophile" evidence="4">
    <location>
        <position position="94"/>
    </location>
</feature>
<evidence type="ECO:0000256" key="1">
    <source>
        <dbReference type="ARBA" id="ARBA00022801"/>
    </source>
</evidence>
<proteinExistence type="predicted"/>
<accession>E3DQN0</accession>
<dbReference type="KEGG" id="hpk:Hprae_1816"/>
<dbReference type="InterPro" id="IPR050301">
    <property type="entry name" value="NTE"/>
</dbReference>
<dbReference type="EMBL" id="CP002175">
    <property type="protein sequence ID" value="ADO77941.1"/>
    <property type="molecule type" value="Genomic_DNA"/>
</dbReference>
<dbReference type="HOGENOM" id="CLU_442643_0_0_9"/>
<dbReference type="GO" id="GO:0016787">
    <property type="term" value="F:hydrolase activity"/>
    <property type="evidence" value="ECO:0007669"/>
    <property type="project" value="UniProtKB-UniRule"/>
</dbReference>
<dbReference type="STRING" id="572479.Hprae_1816"/>
<protein>
    <submittedName>
        <fullName evidence="7">Patatin</fullName>
    </submittedName>
</protein>
<organism evidence="7 8">
    <name type="scientific">Halanaerobium praevalens (strain ATCC 33744 / DSM 2228 / GSL)</name>
    <dbReference type="NCBI Taxonomy" id="572479"/>
    <lineage>
        <taxon>Bacteria</taxon>
        <taxon>Bacillati</taxon>
        <taxon>Bacillota</taxon>
        <taxon>Clostridia</taxon>
        <taxon>Halanaerobiales</taxon>
        <taxon>Halanaerobiaceae</taxon>
        <taxon>Halanaerobium</taxon>
    </lineage>
</organism>
<dbReference type="RefSeq" id="WP_014553958.1">
    <property type="nucleotide sequence ID" value="NC_017455.1"/>
</dbReference>
<feature type="active site" description="Proton acceptor" evidence="4">
    <location>
        <position position="207"/>
    </location>
</feature>
<reference evidence="8" key="1">
    <citation type="submission" date="2010-10" db="EMBL/GenBank/DDBJ databases">
        <title>The complete genome of Halanaerobium praevalens DSM 2228.</title>
        <authorList>
            <consortium name="US DOE Joint Genome Institute (JGI-PGF)"/>
            <person name="Lucas S."/>
            <person name="Copeland A."/>
            <person name="Lapidus A."/>
            <person name="Glavina del Rio T."/>
            <person name="Dalin E."/>
            <person name="Tice H."/>
            <person name="Bruce D."/>
            <person name="Goodwin L."/>
            <person name="Pitluck S."/>
            <person name="Kyrpides N."/>
            <person name="Mavromatis K."/>
            <person name="Ivanova N."/>
            <person name="Ovchinnikova G."/>
            <person name="Chertkov O."/>
            <person name="Detter J.C."/>
            <person name="Han C."/>
            <person name="Larimer F."/>
            <person name="Land M."/>
            <person name="Hauser L."/>
            <person name="Markowitz V."/>
            <person name="Cheng J.-F."/>
            <person name="Hugenholtz P."/>
            <person name="Woyke T."/>
            <person name="Wu D."/>
            <person name="Tindall B."/>
            <person name="Pomrenke H.G."/>
            <person name="Brambilla E."/>
            <person name="Klenk H.-P."/>
            <person name="Eisen J.A."/>
        </authorList>
    </citation>
    <scope>NUCLEOTIDE SEQUENCE [LARGE SCALE GENOMIC DNA]</scope>
    <source>
        <strain evidence="8">ATCC 33744 / DSM 2228 / GSL</strain>
    </source>
</reference>
<keyword evidence="8" id="KW-1185">Reference proteome</keyword>
<comment type="caution">
    <text evidence="4">Lacks conserved residue(s) required for the propagation of feature annotation.</text>
</comment>
<gene>
    <name evidence="7" type="ordered locus">Hprae_1816</name>
</gene>
<dbReference type="GO" id="GO:0016042">
    <property type="term" value="P:lipid catabolic process"/>
    <property type="evidence" value="ECO:0007669"/>
    <property type="project" value="UniProtKB-UniRule"/>
</dbReference>
<dbReference type="SUPFAM" id="SSF52151">
    <property type="entry name" value="FabD/lysophospholipase-like"/>
    <property type="match status" value="1"/>
</dbReference>
<evidence type="ECO:0000313" key="7">
    <source>
        <dbReference type="EMBL" id="ADO77941.1"/>
    </source>
</evidence>
<evidence type="ECO:0000256" key="5">
    <source>
        <dbReference type="SAM" id="SignalP"/>
    </source>
</evidence>
<dbReference type="Gene3D" id="3.40.1090.10">
    <property type="entry name" value="Cytosolic phospholipase A2 catalytic domain"/>
    <property type="match status" value="1"/>
</dbReference>
<dbReference type="InterPro" id="IPR016035">
    <property type="entry name" value="Acyl_Trfase/lysoPLipase"/>
</dbReference>
<dbReference type="eggNOG" id="COG1752">
    <property type="taxonomic scope" value="Bacteria"/>
</dbReference>
<name>E3DQN0_HALPG</name>
<feature type="short sequence motif" description="GXSXG" evidence="4">
    <location>
        <begin position="92"/>
        <end position="96"/>
    </location>
</feature>
<reference evidence="7 8" key="2">
    <citation type="journal article" date="2011" name="Stand. Genomic Sci.">
        <title>Complete genome sequence of the extremely halophilic Halanaerobium praevalens type strain (GSL).</title>
        <authorList>
            <person name="Ivanova N."/>
            <person name="Sikorski J."/>
            <person name="Chertkov O."/>
            <person name="Nolan M."/>
            <person name="Lucas S."/>
            <person name="Hammon N."/>
            <person name="Deshpande S."/>
            <person name="Cheng J.F."/>
            <person name="Tapia R."/>
            <person name="Han C."/>
            <person name="Goodwin L."/>
            <person name="Pitluck S."/>
            <person name="Huntemann M."/>
            <person name="Liolios K."/>
            <person name="Pagani I."/>
            <person name="Mavromatis K."/>
            <person name="Ovchinikova G."/>
            <person name="Pati A."/>
            <person name="Chen A."/>
            <person name="Palaniappan K."/>
            <person name="Land M."/>
            <person name="Hauser L."/>
            <person name="Brambilla E.M."/>
            <person name="Kannan K.P."/>
            <person name="Rohde M."/>
            <person name="Tindall B.J."/>
            <person name="Goker M."/>
            <person name="Detter J.C."/>
            <person name="Woyke T."/>
            <person name="Bristow J."/>
            <person name="Eisen J.A."/>
            <person name="Markowitz V."/>
            <person name="Hugenholtz P."/>
            <person name="Kyrpides N.C."/>
            <person name="Klenk H.P."/>
            <person name="Lapidus A."/>
        </authorList>
    </citation>
    <scope>NUCLEOTIDE SEQUENCE [LARGE SCALE GENOMIC DNA]</scope>
    <source>
        <strain evidence="8">ATCC 33744 / DSM 2228 / GSL</strain>
    </source>
</reference>
<evidence type="ECO:0000256" key="2">
    <source>
        <dbReference type="ARBA" id="ARBA00022963"/>
    </source>
</evidence>
<sequence length="617" mass="69987">MKKSLFLLLILIILFNNPVSAESESQVKLTEIEFGSESYLVENYQEFKAKYQDLDRPVVGLALSGGGARAMVNFGVIKALEEAGIPIDFMSGTSMGAIVSTLYGGGLNTKQMLDVVTTTSFGRLIDLGIGGSGSLIDTKKLNLFMEEISPNKRLENFKVPAALLSFELKAGKKYLTTQGRISDVIQSSYSIPLYFPIEHRDDKYFMDAGILEATPAKAVSVLGADFVIATTSFPEKNTQDLNSARASINRFLNVLQDNYSQQIIDNYADFVIDIDVSDYNFMDFNQAAKLVELGYQKTKKQMPALKKRLSANGIELIKYQAREKSDIQATLSDLEYDRFVVEGRARNLFLNYGREKSYFDQDLIIPFADNFQTGINFKQDNFALDIKGDEFFDQGYEARFEIKKMTKKTDLLLAYGNDYNSATKDDYRLELKYFTDHFQNSIGFGRQQDRKYYLLGTKFDTKFDLTRIQSENDIIYDVDQSDLAILSSNIINLDLGDKWDLESNIVFNNTDVLNSPIIYRGQSLADRTEFQATLDFKYTYRFLDPLYFAGLFQTTDIGGYLFTDYYQDEEASGEAAGIGFNSQLYLLGLSPMEVDLYFAYDFDDESDRIGLEIGYEF</sequence>
<feature type="domain" description="PNPLA" evidence="6">
    <location>
        <begin position="61"/>
        <end position="220"/>
    </location>
</feature>
<dbReference type="Pfam" id="PF01734">
    <property type="entry name" value="Patatin"/>
    <property type="match status" value="1"/>
</dbReference>
<dbReference type="OrthoDB" id="9770965at2"/>
<keyword evidence="2 4" id="KW-0442">Lipid degradation</keyword>
<dbReference type="PROSITE" id="PS51635">
    <property type="entry name" value="PNPLA"/>
    <property type="match status" value="1"/>
</dbReference>
<dbReference type="PANTHER" id="PTHR14226:SF29">
    <property type="entry name" value="NEUROPATHY TARGET ESTERASE SWS"/>
    <property type="match status" value="1"/>
</dbReference>
<evidence type="ECO:0000259" key="6">
    <source>
        <dbReference type="PROSITE" id="PS51635"/>
    </source>
</evidence>
<dbReference type="PATRIC" id="fig|572479.3.peg.1849"/>
<feature type="signal peptide" evidence="5">
    <location>
        <begin position="1"/>
        <end position="21"/>
    </location>
</feature>
<evidence type="ECO:0000256" key="3">
    <source>
        <dbReference type="ARBA" id="ARBA00023098"/>
    </source>
</evidence>
<keyword evidence="3 4" id="KW-0443">Lipid metabolism</keyword>
<dbReference type="PANTHER" id="PTHR14226">
    <property type="entry name" value="NEUROPATHY TARGET ESTERASE/SWISS CHEESE D.MELANOGASTER"/>
    <property type="match status" value="1"/>
</dbReference>
<dbReference type="AlphaFoldDB" id="E3DQN0"/>
<keyword evidence="1 4" id="KW-0378">Hydrolase</keyword>
<evidence type="ECO:0000256" key="4">
    <source>
        <dbReference type="PROSITE-ProRule" id="PRU01161"/>
    </source>
</evidence>
<dbReference type="Proteomes" id="UP000006866">
    <property type="component" value="Chromosome"/>
</dbReference>
<keyword evidence="5" id="KW-0732">Signal</keyword>